<feature type="compositionally biased region" description="Basic and acidic residues" evidence="1">
    <location>
        <begin position="108"/>
        <end position="127"/>
    </location>
</feature>
<evidence type="ECO:0000313" key="4">
    <source>
        <dbReference type="Proteomes" id="UP000243052"/>
    </source>
</evidence>
<dbReference type="Proteomes" id="UP000243052">
    <property type="component" value="Chromosome iv"/>
</dbReference>
<keyword evidence="4" id="KW-1185">Reference proteome</keyword>
<dbReference type="AlphaFoldDB" id="A0A120K257"/>
<dbReference type="GeneID" id="28723751"/>
<keyword evidence="2" id="KW-0812">Transmembrane</keyword>
<protein>
    <submittedName>
        <fullName evidence="3">HDL239Wp</fullName>
    </submittedName>
</protein>
<dbReference type="OrthoDB" id="4092812at2759"/>
<proteinExistence type="predicted"/>
<accession>A0A120K257</accession>
<name>A0A120K257_9SACH</name>
<keyword evidence="2" id="KW-0472">Membrane</keyword>
<feature type="transmembrane region" description="Helical" evidence="2">
    <location>
        <begin position="6"/>
        <end position="27"/>
    </location>
</feature>
<dbReference type="EMBL" id="CP014244">
    <property type="protein sequence ID" value="AMD20505.1"/>
    <property type="molecule type" value="Genomic_DNA"/>
</dbReference>
<dbReference type="RefSeq" id="XP_017987501.1">
    <property type="nucleotide sequence ID" value="XM_018131921.1"/>
</dbReference>
<sequence length="127" mass="14597">MSIAAYLIVAFVVFFIVVSLPFISGIASYKINVSNGLGDKKHKSTDGKKLVEFQLSKGADLQRKHYDIDGKTGLKRRNIRKVDSNISSYDYDIEELIAEDEKMEQEENDRRYEQFKGKENERVEDLA</sequence>
<organism evidence="3 4">
    <name type="scientific">Eremothecium sinecaudum</name>
    <dbReference type="NCBI Taxonomy" id="45286"/>
    <lineage>
        <taxon>Eukaryota</taxon>
        <taxon>Fungi</taxon>
        <taxon>Dikarya</taxon>
        <taxon>Ascomycota</taxon>
        <taxon>Saccharomycotina</taxon>
        <taxon>Saccharomycetes</taxon>
        <taxon>Saccharomycetales</taxon>
        <taxon>Saccharomycetaceae</taxon>
        <taxon>Eremothecium</taxon>
    </lineage>
</organism>
<reference evidence="3 4" key="1">
    <citation type="submission" date="2016-01" db="EMBL/GenBank/DDBJ databases">
        <title>Genome sequence of the yeast Holleya sinecauda.</title>
        <authorList>
            <person name="Dietrich F.S."/>
        </authorList>
    </citation>
    <scope>NUCLEOTIDE SEQUENCE [LARGE SCALE GENOMIC DNA]</scope>
    <source>
        <strain evidence="3 4">ATCC 58844</strain>
    </source>
</reference>
<feature type="region of interest" description="Disordered" evidence="1">
    <location>
        <begin position="102"/>
        <end position="127"/>
    </location>
</feature>
<evidence type="ECO:0000256" key="1">
    <source>
        <dbReference type="SAM" id="MobiDB-lite"/>
    </source>
</evidence>
<evidence type="ECO:0000313" key="3">
    <source>
        <dbReference type="EMBL" id="AMD20505.1"/>
    </source>
</evidence>
<evidence type="ECO:0000256" key="2">
    <source>
        <dbReference type="SAM" id="Phobius"/>
    </source>
</evidence>
<gene>
    <name evidence="3" type="ORF">AW171_hschr42398</name>
</gene>
<keyword evidence="2" id="KW-1133">Transmembrane helix</keyword>